<feature type="region of interest" description="Disordered" evidence="1">
    <location>
        <begin position="77"/>
        <end position="98"/>
    </location>
</feature>
<evidence type="ECO:0000256" key="1">
    <source>
        <dbReference type="SAM" id="MobiDB-lite"/>
    </source>
</evidence>
<evidence type="ECO:0000313" key="3">
    <source>
        <dbReference type="Proteomes" id="UP000032180"/>
    </source>
</evidence>
<proteinExistence type="predicted"/>
<organism evidence="2 3">
    <name type="scientific">Leersia perrieri</name>
    <dbReference type="NCBI Taxonomy" id="77586"/>
    <lineage>
        <taxon>Eukaryota</taxon>
        <taxon>Viridiplantae</taxon>
        <taxon>Streptophyta</taxon>
        <taxon>Embryophyta</taxon>
        <taxon>Tracheophyta</taxon>
        <taxon>Spermatophyta</taxon>
        <taxon>Magnoliopsida</taxon>
        <taxon>Liliopsida</taxon>
        <taxon>Poales</taxon>
        <taxon>Poaceae</taxon>
        <taxon>BOP clade</taxon>
        <taxon>Oryzoideae</taxon>
        <taxon>Oryzeae</taxon>
        <taxon>Oryzinae</taxon>
        <taxon>Leersia</taxon>
    </lineage>
</organism>
<evidence type="ECO:0000313" key="2">
    <source>
        <dbReference type="EnsemblPlants" id="LPERR10G09370.1"/>
    </source>
</evidence>
<dbReference type="EnsemblPlants" id="LPERR10G09370.1">
    <property type="protein sequence ID" value="LPERR10G09370.1"/>
    <property type="gene ID" value="LPERR10G09370"/>
</dbReference>
<dbReference type="Gramene" id="LPERR10G09370.1">
    <property type="protein sequence ID" value="LPERR10G09370.1"/>
    <property type="gene ID" value="LPERR10G09370"/>
</dbReference>
<keyword evidence="3" id="KW-1185">Reference proteome</keyword>
<sequence length="98" mass="11028">MHPSLLPCCFSDPLACRRRQSLRLPDSLDHRRSRLSPSRILSRTKTHLHGRRHRASLIEAPATPQPPVGLHVCRRRSTTSARMPSAQSTAASRNGWIC</sequence>
<name>A0A0D9XKG5_9ORYZ</name>
<protein>
    <submittedName>
        <fullName evidence="2">Uncharacterized protein</fullName>
    </submittedName>
</protein>
<reference evidence="2 3" key="1">
    <citation type="submission" date="2012-08" db="EMBL/GenBank/DDBJ databases">
        <title>Oryza genome evolution.</title>
        <authorList>
            <person name="Wing R.A."/>
        </authorList>
    </citation>
    <scope>NUCLEOTIDE SEQUENCE</scope>
</reference>
<reference evidence="3" key="2">
    <citation type="submission" date="2013-12" db="EMBL/GenBank/DDBJ databases">
        <authorList>
            <person name="Yu Y."/>
            <person name="Lee S."/>
            <person name="de Baynast K."/>
            <person name="Wissotski M."/>
            <person name="Liu L."/>
            <person name="Talag J."/>
            <person name="Goicoechea J."/>
            <person name="Angelova A."/>
            <person name="Jetty R."/>
            <person name="Kudrna D."/>
            <person name="Golser W."/>
            <person name="Rivera L."/>
            <person name="Zhang J."/>
            <person name="Wing R."/>
        </authorList>
    </citation>
    <scope>NUCLEOTIDE SEQUENCE</scope>
</reference>
<dbReference type="AlphaFoldDB" id="A0A0D9XKG5"/>
<dbReference type="Proteomes" id="UP000032180">
    <property type="component" value="Chromosome 10"/>
</dbReference>
<accession>A0A0D9XKG5</accession>
<dbReference type="HOGENOM" id="CLU_2336680_0_0_1"/>
<reference evidence="2" key="3">
    <citation type="submission" date="2015-04" db="UniProtKB">
        <authorList>
            <consortium name="EnsemblPlants"/>
        </authorList>
    </citation>
    <scope>IDENTIFICATION</scope>
</reference>
<feature type="compositionally biased region" description="Polar residues" evidence="1">
    <location>
        <begin position="78"/>
        <end position="92"/>
    </location>
</feature>